<reference evidence="1" key="1">
    <citation type="submission" date="2023-04" db="EMBL/GenBank/DDBJ databases">
        <title>Phytophthora fragariaefolia NBRC 109709.</title>
        <authorList>
            <person name="Ichikawa N."/>
            <person name="Sato H."/>
            <person name="Tonouchi N."/>
        </authorList>
    </citation>
    <scope>NUCLEOTIDE SEQUENCE</scope>
    <source>
        <strain evidence="1">NBRC 109709</strain>
    </source>
</reference>
<protein>
    <submittedName>
        <fullName evidence="1">Unnamed protein product</fullName>
    </submittedName>
</protein>
<keyword evidence="2" id="KW-1185">Reference proteome</keyword>
<evidence type="ECO:0000313" key="2">
    <source>
        <dbReference type="Proteomes" id="UP001165121"/>
    </source>
</evidence>
<dbReference type="EMBL" id="BSXT01000289">
    <property type="protein sequence ID" value="GMF23445.1"/>
    <property type="molecule type" value="Genomic_DNA"/>
</dbReference>
<dbReference type="PANTHER" id="PTHR33266">
    <property type="entry name" value="CHROMOSOME 15, WHOLE GENOME SHOTGUN SEQUENCE"/>
    <property type="match status" value="1"/>
</dbReference>
<gene>
    <name evidence="1" type="ORF">Pfra01_000370500</name>
</gene>
<comment type="caution">
    <text evidence="1">The sequence shown here is derived from an EMBL/GenBank/DDBJ whole genome shotgun (WGS) entry which is preliminary data.</text>
</comment>
<evidence type="ECO:0000313" key="1">
    <source>
        <dbReference type="EMBL" id="GMF23445.1"/>
    </source>
</evidence>
<organism evidence="1 2">
    <name type="scientific">Phytophthora fragariaefolia</name>
    <dbReference type="NCBI Taxonomy" id="1490495"/>
    <lineage>
        <taxon>Eukaryota</taxon>
        <taxon>Sar</taxon>
        <taxon>Stramenopiles</taxon>
        <taxon>Oomycota</taxon>
        <taxon>Peronosporomycetes</taxon>
        <taxon>Peronosporales</taxon>
        <taxon>Peronosporaceae</taxon>
        <taxon>Phytophthora</taxon>
    </lineage>
</organism>
<dbReference type="AlphaFoldDB" id="A0A9W6WZ25"/>
<accession>A0A9W6WZ25</accession>
<sequence length="650" mass="71615">MGLITLNHHEQKNHDETRTVDEIVYAYGLAGLRVLLQTRIKAVYGVDQVCARQAAEQSVAQVKSALTCSDCAPCYSVDVDLRQNLLIAFAEMDYLGDADEKFIGYLQRCWTAYLQGEESEAMAPCTTIVQSSGFGKSRLLYQIARKTIDREELEMRVLHVCARLHRSSGFPEATVQLCSSLFGAHQTQRTLSLQLEAIYHYAQQHWSSVGYEWIELFTYPFTDAVTQQTFDITEAESKPTKVPKKISKQCREHSGRVVLLCVDEAGALLTLDYGGANYFYMLRRALMDANKRIRASYPRGGIFAVLADTSPEIMGLRLSPPVAGSTGESGPLIAYSSDPVLALGATTVWHAWTIDGESPLSEYILPHLKKLLAQEVLDVNDAGDLVPRIVLLLAMDKCVAVEKTVNNYTKGVFVGQRISVDTFLNVLGGTDPPQLSSGLTSLVVEVVKVAFEAWKSRWSGWMLGFSHFVQLVFEPSEQTFWFLLGRHAAGVLSRDQEGCYPVIPLSQCSVELARMVPAERVPNGEPDWYFQAECSTVQTGSQDGSTGITFFSLRIRSVSSWKFAIGKTTYQLMLDSVAAKLVDLASFVQNPVTLLRSSVHSDLMQAVVPQAETNTVAAHALINTPGNGSLATSGVHEHDIVSDVSVRGME</sequence>
<dbReference type="OrthoDB" id="94624at2759"/>
<dbReference type="PANTHER" id="PTHR33266:SF1">
    <property type="entry name" value="F-BOX DOMAIN-CONTAINING PROTEIN"/>
    <property type="match status" value="1"/>
</dbReference>
<proteinExistence type="predicted"/>
<name>A0A9W6WZ25_9STRA</name>
<dbReference type="Proteomes" id="UP001165121">
    <property type="component" value="Unassembled WGS sequence"/>
</dbReference>